<dbReference type="InParanoid" id="A0A1B1AJZ7"/>
<dbReference type="STRING" id="1759059.ATE48_13600"/>
<dbReference type="Pfam" id="PF01872">
    <property type="entry name" value="RibD_C"/>
    <property type="match status" value="1"/>
</dbReference>
<evidence type="ECO:0000259" key="1">
    <source>
        <dbReference type="Pfam" id="PF01872"/>
    </source>
</evidence>
<proteinExistence type="predicted"/>
<evidence type="ECO:0000313" key="2">
    <source>
        <dbReference type="EMBL" id="ANP46877.1"/>
    </source>
</evidence>
<dbReference type="InterPro" id="IPR024072">
    <property type="entry name" value="DHFR-like_dom_sf"/>
</dbReference>
<organism evidence="2 3">
    <name type="scientific">Candidatus Viadribacter manganicus</name>
    <dbReference type="NCBI Taxonomy" id="1759059"/>
    <lineage>
        <taxon>Bacteria</taxon>
        <taxon>Pseudomonadati</taxon>
        <taxon>Pseudomonadota</taxon>
        <taxon>Alphaproteobacteria</taxon>
        <taxon>Hyphomonadales</taxon>
        <taxon>Hyphomonadaceae</taxon>
        <taxon>Candidatus Viadribacter</taxon>
    </lineage>
</organism>
<feature type="domain" description="Bacterial bifunctional deaminase-reductase C-terminal" evidence="1">
    <location>
        <begin position="3"/>
        <end position="172"/>
    </location>
</feature>
<dbReference type="KEGG" id="cbot:ATE48_13600"/>
<dbReference type="GO" id="GO:0009231">
    <property type="term" value="P:riboflavin biosynthetic process"/>
    <property type="evidence" value="ECO:0007669"/>
    <property type="project" value="InterPro"/>
</dbReference>
<evidence type="ECO:0000313" key="3">
    <source>
        <dbReference type="Proteomes" id="UP000092498"/>
    </source>
</evidence>
<name>A0A1B1AJZ7_9PROT</name>
<dbReference type="EMBL" id="CP013244">
    <property type="protein sequence ID" value="ANP46877.1"/>
    <property type="molecule type" value="Genomic_DNA"/>
</dbReference>
<keyword evidence="3" id="KW-1185">Reference proteome</keyword>
<dbReference type="Gene3D" id="3.40.430.10">
    <property type="entry name" value="Dihydrofolate Reductase, subunit A"/>
    <property type="match status" value="1"/>
</dbReference>
<dbReference type="InterPro" id="IPR002734">
    <property type="entry name" value="RibDG_C"/>
</dbReference>
<protein>
    <submittedName>
        <fullName evidence="2">Deaminase</fullName>
    </submittedName>
</protein>
<reference evidence="2 3" key="1">
    <citation type="submission" date="2015-11" db="EMBL/GenBank/DDBJ databases">
        <title>Whole-Genome Sequence of Candidatus Oderbacter manganicum from the National Park Lower Oder Valley, Germany.</title>
        <authorList>
            <person name="Braun B."/>
            <person name="Liere K."/>
            <person name="Szewzyk U."/>
        </authorList>
    </citation>
    <scope>NUCLEOTIDE SEQUENCE [LARGE SCALE GENOMIC DNA]</scope>
    <source>
        <strain evidence="2 3">OTSz_A_272</strain>
    </source>
</reference>
<dbReference type="OrthoDB" id="7949219at2"/>
<dbReference type="Proteomes" id="UP000092498">
    <property type="component" value="Chromosome"/>
</dbReference>
<dbReference type="SUPFAM" id="SSF53597">
    <property type="entry name" value="Dihydrofolate reductase-like"/>
    <property type="match status" value="1"/>
</dbReference>
<gene>
    <name evidence="2" type="ORF">ATE48_13600</name>
</gene>
<dbReference type="RefSeq" id="WP_066772386.1">
    <property type="nucleotide sequence ID" value="NZ_CP013244.1"/>
</dbReference>
<dbReference type="GO" id="GO:0008703">
    <property type="term" value="F:5-amino-6-(5-phosphoribosylamino)uracil reductase activity"/>
    <property type="evidence" value="ECO:0007669"/>
    <property type="project" value="InterPro"/>
</dbReference>
<accession>A0A1B1AJZ7</accession>
<dbReference type="AlphaFoldDB" id="A0A1B1AJZ7"/>
<sequence>MAKLVFGMNMSLDGYVDFDRFAPDPALFGYFIEQTRNTTGSIYGPRLYELMHYWDGDEWAQNPQVEGDLRAFAEAWRAMPKWVVSKSLKQVGPNAKLISGDFETAIQKLKAEHDGEIEVGGPKLAAGLAKLGLIDTYRVFLHPAVLGHGEPFFAGEAPKLRLVESERIGENALKLTYVPD</sequence>